<feature type="non-terminal residue" evidence="5">
    <location>
        <position position="1"/>
    </location>
</feature>
<reference evidence="5 6" key="1">
    <citation type="journal article" date="2007" name="Science">
        <title>Sea anemone genome reveals ancestral eumetazoan gene repertoire and genomic organization.</title>
        <authorList>
            <person name="Putnam N.H."/>
            <person name="Srivastava M."/>
            <person name="Hellsten U."/>
            <person name="Dirks B."/>
            <person name="Chapman J."/>
            <person name="Salamov A."/>
            <person name="Terry A."/>
            <person name="Shapiro H."/>
            <person name="Lindquist E."/>
            <person name="Kapitonov V.V."/>
            <person name="Jurka J."/>
            <person name="Genikhovich G."/>
            <person name="Grigoriev I.V."/>
            <person name="Lucas S.M."/>
            <person name="Steele R.E."/>
            <person name="Finnerty J.R."/>
            <person name="Technau U."/>
            <person name="Martindale M.Q."/>
            <person name="Rokhsar D.S."/>
        </authorList>
    </citation>
    <scope>NUCLEOTIDE SEQUENCE [LARGE SCALE GENOMIC DNA]</scope>
    <source>
        <strain evidence="6">CH2 X CH6</strain>
    </source>
</reference>
<dbReference type="PANTHER" id="PTHR45080:SF8">
    <property type="entry name" value="IG-LIKE DOMAIN-CONTAINING PROTEIN"/>
    <property type="match status" value="1"/>
</dbReference>
<name>A7TCY4_NEMVE</name>
<gene>
    <name evidence="5" type="ORF">NEMVEDRAFT_v1g9383</name>
</gene>
<dbReference type="Pfam" id="PF13927">
    <property type="entry name" value="Ig_3"/>
    <property type="match status" value="1"/>
</dbReference>
<dbReference type="FunFam" id="2.60.40.10:FF:000032">
    <property type="entry name" value="palladin isoform X1"/>
    <property type="match status" value="1"/>
</dbReference>
<evidence type="ECO:0000313" key="6">
    <source>
        <dbReference type="Proteomes" id="UP000001593"/>
    </source>
</evidence>
<keyword evidence="6" id="KW-1185">Reference proteome</keyword>
<evidence type="ECO:0000256" key="1">
    <source>
        <dbReference type="ARBA" id="ARBA00022729"/>
    </source>
</evidence>
<dbReference type="InterPro" id="IPR050958">
    <property type="entry name" value="Cell_Adh-Cytoskel_Orgn"/>
</dbReference>
<dbReference type="Gene3D" id="2.60.40.10">
    <property type="entry name" value="Immunoglobulins"/>
    <property type="match status" value="1"/>
</dbReference>
<dbReference type="PROSITE" id="PS50835">
    <property type="entry name" value="IG_LIKE"/>
    <property type="match status" value="1"/>
</dbReference>
<keyword evidence="2" id="KW-1015">Disulfide bond</keyword>
<accession>A7TCY4</accession>
<evidence type="ECO:0000259" key="4">
    <source>
        <dbReference type="PROSITE" id="PS50835"/>
    </source>
</evidence>
<sequence>VTLHCPVTGVPAPTITWSRNGQEMPANGDGYLVTNNGSLILEKVSSSDIGRYTCTARNAFG</sequence>
<dbReference type="CDD" id="cd00096">
    <property type="entry name" value="Ig"/>
    <property type="match status" value="1"/>
</dbReference>
<dbReference type="InterPro" id="IPR007110">
    <property type="entry name" value="Ig-like_dom"/>
</dbReference>
<feature type="domain" description="Ig-like" evidence="4">
    <location>
        <begin position="1"/>
        <end position="61"/>
    </location>
</feature>
<evidence type="ECO:0000313" key="5">
    <source>
        <dbReference type="EMBL" id="EDO26075.1"/>
    </source>
</evidence>
<protein>
    <recommendedName>
        <fullName evidence="4">Ig-like domain-containing protein</fullName>
    </recommendedName>
</protein>
<dbReference type="SMART" id="SM00408">
    <property type="entry name" value="IGc2"/>
    <property type="match status" value="1"/>
</dbReference>
<evidence type="ECO:0000256" key="2">
    <source>
        <dbReference type="ARBA" id="ARBA00023157"/>
    </source>
</evidence>
<dbReference type="InParanoid" id="A7TCY4"/>
<keyword evidence="1" id="KW-0732">Signal</keyword>
<keyword evidence="3" id="KW-0393">Immunoglobulin domain</keyword>
<evidence type="ECO:0000256" key="3">
    <source>
        <dbReference type="ARBA" id="ARBA00023319"/>
    </source>
</evidence>
<dbReference type="AlphaFoldDB" id="A7TCY4"/>
<feature type="non-terminal residue" evidence="5">
    <location>
        <position position="61"/>
    </location>
</feature>
<dbReference type="Proteomes" id="UP000001593">
    <property type="component" value="Unassembled WGS sequence"/>
</dbReference>
<proteinExistence type="predicted"/>
<dbReference type="InterPro" id="IPR013783">
    <property type="entry name" value="Ig-like_fold"/>
</dbReference>
<dbReference type="PANTHER" id="PTHR45080">
    <property type="entry name" value="CONTACTIN 5"/>
    <property type="match status" value="1"/>
</dbReference>
<dbReference type="HOGENOM" id="CLU_2929465_0_0_1"/>
<organism evidence="5 6">
    <name type="scientific">Nematostella vectensis</name>
    <name type="common">Starlet sea anemone</name>
    <dbReference type="NCBI Taxonomy" id="45351"/>
    <lineage>
        <taxon>Eukaryota</taxon>
        <taxon>Metazoa</taxon>
        <taxon>Cnidaria</taxon>
        <taxon>Anthozoa</taxon>
        <taxon>Hexacorallia</taxon>
        <taxon>Actiniaria</taxon>
        <taxon>Edwardsiidae</taxon>
        <taxon>Nematostella</taxon>
    </lineage>
</organism>
<dbReference type="InterPro" id="IPR003598">
    <property type="entry name" value="Ig_sub2"/>
</dbReference>
<dbReference type="EMBL" id="DS476940">
    <property type="protein sequence ID" value="EDO26075.1"/>
    <property type="molecule type" value="Genomic_DNA"/>
</dbReference>
<dbReference type="InterPro" id="IPR036179">
    <property type="entry name" value="Ig-like_dom_sf"/>
</dbReference>
<dbReference type="SUPFAM" id="SSF48726">
    <property type="entry name" value="Immunoglobulin"/>
    <property type="match status" value="1"/>
</dbReference>